<evidence type="ECO:0000256" key="4">
    <source>
        <dbReference type="ARBA" id="ARBA00022967"/>
    </source>
</evidence>
<evidence type="ECO:0000313" key="11">
    <source>
        <dbReference type="Proteomes" id="UP001321760"/>
    </source>
</evidence>
<dbReference type="SUPFAM" id="SSF56784">
    <property type="entry name" value="HAD-like"/>
    <property type="match status" value="1"/>
</dbReference>
<keyword evidence="5 7" id="KW-1133">Transmembrane helix</keyword>
<feature type="compositionally biased region" description="Basic and acidic residues" evidence="8">
    <location>
        <begin position="42"/>
        <end position="53"/>
    </location>
</feature>
<sequence>MACGSSCCGPSKDPEQAVAQPLAHQPTPSKQKNNSDNCFAPDPKRDDGCKDSCCDGESESATDEKREPAPSGCQSGCCGESPTGQANTSRANSSPSRDEGQDCCAPVAAVPHSSEDCSSPAQSPKNVTNPTEPECCDGTTVPCCDDSCLDRLALRACESEKTPGLEVKESAVAYASTISLKSSECHGVEDDKPCGYHKRVTRDRYATTLAALGCICRALLALGQESCCTPKQRSSIDRKQGRRRSASRSSCKSAMSDTSSDSCCAKPGTSAAHQHHQSRKVSHARAHKHSHPLGHDHDHLHGTELPMLAKTEPHSKGPGRGGPTVKVKDCDAQSNADSCGDSCCGDDKDEGITQVSANPPSLADVEKGHTNYDHIVITVAGMTCTGCARKLERTLAALKQVRNAKATLVLSRAEFDLDPRHGGLEEVMTHLNRTSEFKCEVAKTDGFGFDATVPNTSIFTNHPWPLGVKDVTALDKTTVHIAYDPDIAKPRDLAEKGWADPLKLAPPREDPTIAANNRHVRQMGWKTLLSTMLTIPVLVMAYGPPPENKIATGSASLALATIIQVVVAGEFYEKALKSLIFSRMVEMDLLIVLSTSAAYIFSVIAFAYEVAGEPLSTGEFFETSTLLVTLIMLGRYVAGVARNKAVETISIRSLQASTATLVEADGTTRVIDTRLLQYGDIFKVAPDSAIPTDGTVIEGISEVDEAMITGESRPVEKRVKSPVIAGTINGSGTLLVRLRQLPGNNTISSIAELVDKAKAGQPRIQELADKVASYFVPVILTLSLVTFGAWVGTGIARHGKSPAQAATEAVTYAITVLIVSCPCAIGLAVPMVVVIGTGLAAKHGVIFKESRSIEIASKTSHVVFDKTGTLTEGKLSIASEEYTRKTRDAEAAMSLLLGLVKDIKHPVSVSIASYLESKGVSLSPVSDIKALPGKGVEGKSPSGDIIRAGNSRWLQLGKNEHVQRASSQSLTAFCVTINGEAVAIFGLRDTVRGDALDTVQQLQARGIQVHLVSGDDEATVSSLAAHLGIPASNVRGRCAPEDKQKYIKTLRGLDAEDHSANKTKKDKSPVVVFCGDGTNDAIALAQATIGVAIQHADDKGIGADVAKSAAHVILATPRLRGILTLINVSRKSVTRIWLNFAWSFIYNIFAILLGGGAFASYENVRIPPQFAGLGEIVSVLPVIAIAVQLRWEKV</sequence>
<dbReference type="Gene3D" id="3.40.50.1000">
    <property type="entry name" value="HAD superfamily/HAD-like"/>
    <property type="match status" value="1"/>
</dbReference>
<dbReference type="GO" id="GO:0016020">
    <property type="term" value="C:membrane"/>
    <property type="evidence" value="ECO:0007669"/>
    <property type="project" value="UniProtKB-SubCell"/>
</dbReference>
<evidence type="ECO:0000313" key="10">
    <source>
        <dbReference type="EMBL" id="KAK4448904.1"/>
    </source>
</evidence>
<evidence type="ECO:0000256" key="7">
    <source>
        <dbReference type="RuleBase" id="RU362081"/>
    </source>
</evidence>
<dbReference type="PANTHER" id="PTHR46594:SF4">
    <property type="entry name" value="P-TYPE CATION-TRANSPORTING ATPASE"/>
    <property type="match status" value="1"/>
</dbReference>
<dbReference type="InterPro" id="IPR017969">
    <property type="entry name" value="Heavy-metal-associated_CS"/>
</dbReference>
<dbReference type="InterPro" id="IPR006121">
    <property type="entry name" value="HMA_dom"/>
</dbReference>
<feature type="transmembrane region" description="Helical" evidence="7">
    <location>
        <begin position="771"/>
        <end position="792"/>
    </location>
</feature>
<dbReference type="InterPro" id="IPR018303">
    <property type="entry name" value="ATPase_P-typ_P_site"/>
</dbReference>
<feature type="transmembrane region" description="Helical" evidence="7">
    <location>
        <begin position="550"/>
        <end position="568"/>
    </location>
</feature>
<comment type="caution">
    <text evidence="10">The sequence shown here is derived from an EMBL/GenBank/DDBJ whole genome shotgun (WGS) entry which is preliminary data.</text>
</comment>
<keyword evidence="3 7" id="KW-0479">Metal-binding</keyword>
<dbReference type="NCBIfam" id="TIGR01494">
    <property type="entry name" value="ATPase_P-type"/>
    <property type="match status" value="2"/>
</dbReference>
<reference evidence="10" key="1">
    <citation type="journal article" date="2023" name="Mol. Phylogenet. Evol.">
        <title>Genome-scale phylogeny and comparative genomics of the fungal order Sordariales.</title>
        <authorList>
            <person name="Hensen N."/>
            <person name="Bonometti L."/>
            <person name="Westerberg I."/>
            <person name="Brannstrom I.O."/>
            <person name="Guillou S."/>
            <person name="Cros-Aarteil S."/>
            <person name="Calhoun S."/>
            <person name="Haridas S."/>
            <person name="Kuo A."/>
            <person name="Mondo S."/>
            <person name="Pangilinan J."/>
            <person name="Riley R."/>
            <person name="LaButti K."/>
            <person name="Andreopoulos B."/>
            <person name="Lipzen A."/>
            <person name="Chen C."/>
            <person name="Yan M."/>
            <person name="Daum C."/>
            <person name="Ng V."/>
            <person name="Clum A."/>
            <person name="Steindorff A."/>
            <person name="Ohm R.A."/>
            <person name="Martin F."/>
            <person name="Silar P."/>
            <person name="Natvig D.O."/>
            <person name="Lalanne C."/>
            <person name="Gautier V."/>
            <person name="Ament-Velasquez S.L."/>
            <person name="Kruys A."/>
            <person name="Hutchinson M.I."/>
            <person name="Powell A.J."/>
            <person name="Barry K."/>
            <person name="Miller A.N."/>
            <person name="Grigoriev I.V."/>
            <person name="Debuchy R."/>
            <person name="Gladieux P."/>
            <person name="Hiltunen Thoren M."/>
            <person name="Johannesson H."/>
        </authorList>
    </citation>
    <scope>NUCLEOTIDE SEQUENCE</scope>
    <source>
        <strain evidence="10">PSN243</strain>
    </source>
</reference>
<dbReference type="InterPro" id="IPR008250">
    <property type="entry name" value="ATPase_P-typ_transduc_dom_A_sf"/>
</dbReference>
<dbReference type="InterPro" id="IPR036163">
    <property type="entry name" value="HMA_dom_sf"/>
</dbReference>
<dbReference type="Gene3D" id="2.70.150.10">
    <property type="entry name" value="Calcium-transporting ATPase, cytoplasmic transduction domain A"/>
    <property type="match status" value="1"/>
</dbReference>
<dbReference type="SFLD" id="SFLDG00002">
    <property type="entry name" value="C1.7:_P-type_atpase_like"/>
    <property type="match status" value="1"/>
</dbReference>
<dbReference type="InterPro" id="IPR059000">
    <property type="entry name" value="ATPase_P-type_domA"/>
</dbReference>
<keyword evidence="2 7" id="KW-0812">Transmembrane</keyword>
<dbReference type="Gene3D" id="3.30.70.100">
    <property type="match status" value="1"/>
</dbReference>
<feature type="compositionally biased region" description="Polar residues" evidence="8">
    <location>
        <begin position="116"/>
        <end position="131"/>
    </location>
</feature>
<dbReference type="InterPro" id="IPR044492">
    <property type="entry name" value="P_typ_ATPase_HD_dom"/>
</dbReference>
<feature type="region of interest" description="Disordered" evidence="8">
    <location>
        <begin position="1"/>
        <end position="133"/>
    </location>
</feature>
<dbReference type="EMBL" id="MU865940">
    <property type="protein sequence ID" value="KAK4448904.1"/>
    <property type="molecule type" value="Genomic_DNA"/>
</dbReference>
<dbReference type="Pfam" id="PF00122">
    <property type="entry name" value="E1-E2_ATPase"/>
    <property type="match status" value="1"/>
</dbReference>
<evidence type="ECO:0000256" key="6">
    <source>
        <dbReference type="ARBA" id="ARBA00023136"/>
    </source>
</evidence>
<dbReference type="PROSITE" id="PS00154">
    <property type="entry name" value="ATPASE_E1_E2"/>
    <property type="match status" value="1"/>
</dbReference>
<dbReference type="Pfam" id="PF00403">
    <property type="entry name" value="HMA"/>
    <property type="match status" value="1"/>
</dbReference>
<dbReference type="AlphaFoldDB" id="A0AAV9GL19"/>
<dbReference type="SUPFAM" id="SSF55008">
    <property type="entry name" value="HMA, heavy metal-associated domain"/>
    <property type="match status" value="1"/>
</dbReference>
<evidence type="ECO:0000256" key="2">
    <source>
        <dbReference type="ARBA" id="ARBA00022692"/>
    </source>
</evidence>
<dbReference type="PROSITE" id="PS50846">
    <property type="entry name" value="HMA_2"/>
    <property type="match status" value="1"/>
</dbReference>
<dbReference type="PRINTS" id="PR00119">
    <property type="entry name" value="CATATPASE"/>
</dbReference>
<dbReference type="InterPro" id="IPR036412">
    <property type="entry name" value="HAD-like_sf"/>
</dbReference>
<protein>
    <submittedName>
        <fullName evidence="10">Copper-translocating P-type ATPase</fullName>
    </submittedName>
</protein>
<dbReference type="GO" id="GO:0019829">
    <property type="term" value="F:ATPase-coupled monoatomic cation transmembrane transporter activity"/>
    <property type="evidence" value="ECO:0007669"/>
    <property type="project" value="InterPro"/>
</dbReference>
<evidence type="ECO:0000256" key="3">
    <source>
        <dbReference type="ARBA" id="ARBA00022723"/>
    </source>
</evidence>
<dbReference type="PROSITE" id="PS01047">
    <property type="entry name" value="HMA_1"/>
    <property type="match status" value="1"/>
</dbReference>
<gene>
    <name evidence="10" type="ORF">QBC34DRAFT_100713</name>
</gene>
<feature type="transmembrane region" description="Helical" evidence="7">
    <location>
        <begin position="620"/>
        <end position="638"/>
    </location>
</feature>
<dbReference type="GO" id="GO:0016887">
    <property type="term" value="F:ATP hydrolysis activity"/>
    <property type="evidence" value="ECO:0007669"/>
    <property type="project" value="InterPro"/>
</dbReference>
<accession>A0AAV9GL19</accession>
<dbReference type="InterPro" id="IPR023298">
    <property type="entry name" value="ATPase_P-typ_TM_dom_sf"/>
</dbReference>
<feature type="compositionally biased region" description="Polar residues" evidence="8">
    <location>
        <begin position="26"/>
        <end position="37"/>
    </location>
</feature>
<dbReference type="SUPFAM" id="SSF81665">
    <property type="entry name" value="Calcium ATPase, transmembrane domain M"/>
    <property type="match status" value="1"/>
</dbReference>
<dbReference type="Gene3D" id="3.40.1110.10">
    <property type="entry name" value="Calcium-transporting ATPase, cytoplasmic domain N"/>
    <property type="match status" value="1"/>
</dbReference>
<keyword evidence="7" id="KW-0067">ATP-binding</keyword>
<dbReference type="NCBIfam" id="TIGR01511">
    <property type="entry name" value="ATPase-IB1_Cu"/>
    <property type="match status" value="1"/>
</dbReference>
<keyword evidence="6 7" id="KW-0472">Membrane</keyword>
<feature type="transmembrane region" description="Helical" evidence="7">
    <location>
        <begin position="1170"/>
        <end position="1189"/>
    </location>
</feature>
<keyword evidence="4" id="KW-1278">Translocase</keyword>
<proteinExistence type="inferred from homology"/>
<dbReference type="Pfam" id="PF24534">
    <property type="entry name" value="HMA_PCA1"/>
    <property type="match status" value="1"/>
</dbReference>
<keyword evidence="7" id="KW-0547">Nucleotide-binding</keyword>
<dbReference type="InterPro" id="IPR027256">
    <property type="entry name" value="P-typ_ATPase_IB"/>
</dbReference>
<dbReference type="CDD" id="cd00371">
    <property type="entry name" value="HMA"/>
    <property type="match status" value="1"/>
</dbReference>
<dbReference type="SFLD" id="SFLDS00003">
    <property type="entry name" value="Haloacid_Dehalogenase"/>
    <property type="match status" value="1"/>
</dbReference>
<feature type="region of interest" description="Disordered" evidence="8">
    <location>
        <begin position="238"/>
        <end position="301"/>
    </location>
</feature>
<dbReference type="SFLD" id="SFLDF00027">
    <property type="entry name" value="p-type_atpase"/>
    <property type="match status" value="1"/>
</dbReference>
<feature type="domain" description="HMA" evidence="9">
    <location>
        <begin position="373"/>
        <end position="440"/>
    </location>
</feature>
<dbReference type="Pfam" id="PF00702">
    <property type="entry name" value="Hydrolase"/>
    <property type="match status" value="1"/>
</dbReference>
<feature type="transmembrane region" description="Helical" evidence="7">
    <location>
        <begin position="589"/>
        <end position="608"/>
    </location>
</feature>
<keyword evidence="11" id="KW-1185">Reference proteome</keyword>
<evidence type="ECO:0000256" key="5">
    <source>
        <dbReference type="ARBA" id="ARBA00022989"/>
    </source>
</evidence>
<organism evidence="10 11">
    <name type="scientific">Podospora aff. communis PSN243</name>
    <dbReference type="NCBI Taxonomy" id="3040156"/>
    <lineage>
        <taxon>Eukaryota</taxon>
        <taxon>Fungi</taxon>
        <taxon>Dikarya</taxon>
        <taxon>Ascomycota</taxon>
        <taxon>Pezizomycotina</taxon>
        <taxon>Sordariomycetes</taxon>
        <taxon>Sordariomycetidae</taxon>
        <taxon>Sordariales</taxon>
        <taxon>Podosporaceae</taxon>
        <taxon>Podospora</taxon>
    </lineage>
</organism>
<dbReference type="GO" id="GO:0030003">
    <property type="term" value="P:intracellular monoatomic cation homeostasis"/>
    <property type="evidence" value="ECO:0007669"/>
    <property type="project" value="UniProtKB-ARBA"/>
</dbReference>
<dbReference type="GO" id="GO:0005524">
    <property type="term" value="F:ATP binding"/>
    <property type="evidence" value="ECO:0007669"/>
    <property type="project" value="UniProtKB-UniRule"/>
</dbReference>
<evidence type="ECO:0000256" key="1">
    <source>
        <dbReference type="ARBA" id="ARBA00004370"/>
    </source>
</evidence>
<dbReference type="InterPro" id="IPR001757">
    <property type="entry name" value="P_typ_ATPase"/>
</dbReference>
<reference evidence="10" key="2">
    <citation type="submission" date="2023-05" db="EMBL/GenBank/DDBJ databases">
        <authorList>
            <consortium name="Lawrence Berkeley National Laboratory"/>
            <person name="Steindorff A."/>
            <person name="Hensen N."/>
            <person name="Bonometti L."/>
            <person name="Westerberg I."/>
            <person name="Brannstrom I.O."/>
            <person name="Guillou S."/>
            <person name="Cros-Aarteil S."/>
            <person name="Calhoun S."/>
            <person name="Haridas S."/>
            <person name="Kuo A."/>
            <person name="Mondo S."/>
            <person name="Pangilinan J."/>
            <person name="Riley R."/>
            <person name="Labutti K."/>
            <person name="Andreopoulos B."/>
            <person name="Lipzen A."/>
            <person name="Chen C."/>
            <person name="Yanf M."/>
            <person name="Daum C."/>
            <person name="Ng V."/>
            <person name="Clum A."/>
            <person name="Ohm R."/>
            <person name="Martin F."/>
            <person name="Silar P."/>
            <person name="Natvig D."/>
            <person name="Lalanne C."/>
            <person name="Gautier V."/>
            <person name="Ament-Velasquez S.L."/>
            <person name="Kruys A."/>
            <person name="Hutchinson M.I."/>
            <person name="Powell A.J."/>
            <person name="Barry K."/>
            <person name="Miller A.N."/>
            <person name="Grigoriev I.V."/>
            <person name="Debuchy R."/>
            <person name="Gladieux P."/>
            <person name="Thoren M.H."/>
            <person name="Johannesson H."/>
        </authorList>
    </citation>
    <scope>NUCLEOTIDE SEQUENCE</scope>
    <source>
        <strain evidence="10">PSN243</strain>
    </source>
</reference>
<feature type="compositionally biased region" description="Basic residues" evidence="8">
    <location>
        <begin position="273"/>
        <end position="292"/>
    </location>
</feature>
<dbReference type="InterPro" id="IPR023299">
    <property type="entry name" value="ATPase_P-typ_cyto_dom_N"/>
</dbReference>
<dbReference type="GO" id="GO:0046872">
    <property type="term" value="F:metal ion binding"/>
    <property type="evidence" value="ECO:0007669"/>
    <property type="project" value="UniProtKB-KW"/>
</dbReference>
<dbReference type="InterPro" id="IPR023214">
    <property type="entry name" value="HAD_sf"/>
</dbReference>
<feature type="transmembrane region" description="Helical" evidence="7">
    <location>
        <begin position="1136"/>
        <end position="1158"/>
    </location>
</feature>
<name>A0AAV9GL19_9PEZI</name>
<evidence type="ECO:0000259" key="9">
    <source>
        <dbReference type="PROSITE" id="PS50846"/>
    </source>
</evidence>
<comment type="subcellular location">
    <subcellularLocation>
        <location evidence="1 7">Membrane</location>
    </subcellularLocation>
</comment>
<feature type="compositionally biased region" description="Polar residues" evidence="8">
    <location>
        <begin position="82"/>
        <end position="95"/>
    </location>
</feature>
<feature type="transmembrane region" description="Helical" evidence="7">
    <location>
        <begin position="812"/>
        <end position="841"/>
    </location>
</feature>
<evidence type="ECO:0000256" key="8">
    <source>
        <dbReference type="SAM" id="MobiDB-lite"/>
    </source>
</evidence>
<dbReference type="SUPFAM" id="SSF81653">
    <property type="entry name" value="Calcium ATPase, transduction domain A"/>
    <property type="match status" value="1"/>
</dbReference>
<dbReference type="Proteomes" id="UP001321760">
    <property type="component" value="Unassembled WGS sequence"/>
</dbReference>
<dbReference type="InterPro" id="IPR056236">
    <property type="entry name" value="HMA_PCA1"/>
</dbReference>
<dbReference type="FunFam" id="2.70.150.10:FF:000002">
    <property type="entry name" value="Copper-transporting ATPase 1, putative"/>
    <property type="match status" value="1"/>
</dbReference>
<comment type="similarity">
    <text evidence="7">Belongs to the cation transport ATPase (P-type) (TC 3.A.3) family. Type IB subfamily.</text>
</comment>
<dbReference type="NCBIfam" id="TIGR01525">
    <property type="entry name" value="ATPase-IB_hvy"/>
    <property type="match status" value="1"/>
</dbReference>
<dbReference type="PANTHER" id="PTHR46594">
    <property type="entry name" value="P-TYPE CATION-TRANSPORTING ATPASE"/>
    <property type="match status" value="1"/>
</dbReference>
<feature type="compositionally biased region" description="Polar residues" evidence="8">
    <location>
        <begin position="251"/>
        <end position="262"/>
    </location>
</feature>